<feature type="compositionally biased region" description="Low complexity" evidence="1">
    <location>
        <begin position="15"/>
        <end position="27"/>
    </location>
</feature>
<name>A0A507C7K9_9FUNG</name>
<dbReference type="RefSeq" id="XP_031024450.1">
    <property type="nucleotide sequence ID" value="XM_031169562.1"/>
</dbReference>
<comment type="caution">
    <text evidence="2">The sequence shown here is derived from an EMBL/GenBank/DDBJ whole genome shotgun (WGS) entry which is preliminary data.</text>
</comment>
<dbReference type="OrthoDB" id="10548509at2759"/>
<gene>
    <name evidence="2" type="ORF">SmJEL517_g03634</name>
</gene>
<evidence type="ECO:0000256" key="1">
    <source>
        <dbReference type="SAM" id="MobiDB-lite"/>
    </source>
</evidence>
<organism evidence="2 3">
    <name type="scientific">Synchytrium microbalum</name>
    <dbReference type="NCBI Taxonomy" id="1806994"/>
    <lineage>
        <taxon>Eukaryota</taxon>
        <taxon>Fungi</taxon>
        <taxon>Fungi incertae sedis</taxon>
        <taxon>Chytridiomycota</taxon>
        <taxon>Chytridiomycota incertae sedis</taxon>
        <taxon>Chytridiomycetes</taxon>
        <taxon>Synchytriales</taxon>
        <taxon>Synchytriaceae</taxon>
        <taxon>Synchytrium</taxon>
    </lineage>
</organism>
<accession>A0A507C7K9</accession>
<reference evidence="2 3" key="1">
    <citation type="journal article" date="2019" name="Sci. Rep.">
        <title>Comparative genomics of chytrid fungi reveal insights into the obligate biotrophic and pathogenic lifestyle of Synchytrium endobioticum.</title>
        <authorList>
            <person name="van de Vossenberg B.T.L.H."/>
            <person name="Warris S."/>
            <person name="Nguyen H.D.T."/>
            <person name="van Gent-Pelzer M.P.E."/>
            <person name="Joly D.L."/>
            <person name="van de Geest H.C."/>
            <person name="Bonants P.J.M."/>
            <person name="Smith D.S."/>
            <person name="Levesque C.A."/>
            <person name="van der Lee T.A.J."/>
        </authorList>
    </citation>
    <scope>NUCLEOTIDE SEQUENCE [LARGE SCALE GENOMIC DNA]</scope>
    <source>
        <strain evidence="2 3">JEL517</strain>
    </source>
</reference>
<dbReference type="GeneID" id="42004859"/>
<dbReference type="AlphaFoldDB" id="A0A507C7K9"/>
<feature type="region of interest" description="Disordered" evidence="1">
    <location>
        <begin position="1"/>
        <end position="40"/>
    </location>
</feature>
<dbReference type="Proteomes" id="UP000319731">
    <property type="component" value="Unassembled WGS sequence"/>
</dbReference>
<keyword evidence="3" id="KW-1185">Reference proteome</keyword>
<proteinExistence type="predicted"/>
<evidence type="ECO:0000313" key="3">
    <source>
        <dbReference type="Proteomes" id="UP000319731"/>
    </source>
</evidence>
<sequence>MGAGASRQAVKKTVASAAANTTKQAANVPPPPPASTSTIPDYIQEGFKQDQQVIHNFGQLHFDVKSSTAGVKPRKDNDFLDILKNRTISAQSQAQDHESQRIANASPSPSTTRRMYLTVQDIEHVLALYRSNPRKWTVDALVKEARLLNNATSKSIITSLITHLNTPQPGNISTNSTGVYPAVWK</sequence>
<evidence type="ECO:0000313" key="2">
    <source>
        <dbReference type="EMBL" id="TPX33475.1"/>
    </source>
</evidence>
<feature type="region of interest" description="Disordered" evidence="1">
    <location>
        <begin position="90"/>
        <end position="111"/>
    </location>
</feature>
<feature type="compositionally biased region" description="Polar residues" evidence="1">
    <location>
        <begin position="101"/>
        <end position="111"/>
    </location>
</feature>
<dbReference type="EMBL" id="QEAO01000020">
    <property type="protein sequence ID" value="TPX33475.1"/>
    <property type="molecule type" value="Genomic_DNA"/>
</dbReference>
<protein>
    <submittedName>
        <fullName evidence="2">Uncharacterized protein</fullName>
    </submittedName>
</protein>